<sequence length="145" mass="15851">MSKGRKIAACLELAEGCAHDARLLIGAASRNAAYLASQAAEHIITAVATSEDIHIERKDAHQLDTIIRRLPPEHPDHAMLTSISFLEAYSTSYRYGTPTGRVPISPPMDRVAAALERIDTLITELRRHFAIEEGGGTARNVAPRR</sequence>
<dbReference type="Proteomes" id="UP000007136">
    <property type="component" value="Chromosome"/>
</dbReference>
<dbReference type="Gene3D" id="1.20.120.330">
    <property type="entry name" value="Nucleotidyltransferases domain 2"/>
    <property type="match status" value="1"/>
</dbReference>
<evidence type="ECO:0000313" key="1">
    <source>
        <dbReference type="EMBL" id="ACB81455.1"/>
    </source>
</evidence>
<gene>
    <name evidence="1" type="ordered locus">Mpop_3304</name>
</gene>
<evidence type="ECO:0000313" key="2">
    <source>
        <dbReference type="Proteomes" id="UP000007136"/>
    </source>
</evidence>
<proteinExistence type="predicted"/>
<dbReference type="AlphaFoldDB" id="B1ZIP8"/>
<evidence type="ECO:0008006" key="3">
    <source>
        <dbReference type="Google" id="ProtNLM"/>
    </source>
</evidence>
<accession>B1ZIP8</accession>
<protein>
    <recommendedName>
        <fullName evidence="3">HEPN domain-containing protein</fullName>
    </recommendedName>
</protein>
<dbReference type="OrthoDB" id="8403128at2"/>
<dbReference type="STRING" id="441620.Mpop_3304"/>
<dbReference type="RefSeq" id="WP_012455172.1">
    <property type="nucleotide sequence ID" value="NC_010725.1"/>
</dbReference>
<dbReference type="HOGENOM" id="CLU_1784627_0_0_5"/>
<dbReference type="KEGG" id="mpo:Mpop_3304"/>
<dbReference type="EMBL" id="CP001029">
    <property type="protein sequence ID" value="ACB81455.1"/>
    <property type="molecule type" value="Genomic_DNA"/>
</dbReference>
<reference evidence="1" key="1">
    <citation type="submission" date="2008-04" db="EMBL/GenBank/DDBJ databases">
        <title>Complete sequence of chromosome of Methylobacterium populi BJ001.</title>
        <authorList>
            <consortium name="US DOE Joint Genome Institute"/>
            <person name="Copeland A."/>
            <person name="Lucas S."/>
            <person name="Lapidus A."/>
            <person name="Glavina del Rio T."/>
            <person name="Dalin E."/>
            <person name="Tice H."/>
            <person name="Bruce D."/>
            <person name="Goodwin L."/>
            <person name="Pitluck S."/>
            <person name="Chertkov O."/>
            <person name="Brettin T."/>
            <person name="Detter J.C."/>
            <person name="Han C."/>
            <person name="Kuske C.R."/>
            <person name="Schmutz J."/>
            <person name="Larimer F."/>
            <person name="Land M."/>
            <person name="Hauser L."/>
            <person name="Kyrpides N."/>
            <person name="Mikhailova N."/>
            <person name="Marx C."/>
            <person name="Richardson P."/>
        </authorList>
    </citation>
    <scope>NUCLEOTIDE SEQUENCE [LARGE SCALE GENOMIC DNA]</scope>
    <source>
        <strain evidence="1">BJ001</strain>
    </source>
</reference>
<organism evidence="1 2">
    <name type="scientific">Methylorubrum populi (strain ATCC BAA-705 / NCIMB 13946 / BJ001)</name>
    <name type="common">Methylobacterium populi</name>
    <dbReference type="NCBI Taxonomy" id="441620"/>
    <lineage>
        <taxon>Bacteria</taxon>
        <taxon>Pseudomonadati</taxon>
        <taxon>Pseudomonadota</taxon>
        <taxon>Alphaproteobacteria</taxon>
        <taxon>Hyphomicrobiales</taxon>
        <taxon>Methylobacteriaceae</taxon>
        <taxon>Methylorubrum</taxon>
    </lineage>
</organism>
<name>B1ZIP8_METPB</name>